<dbReference type="EMBL" id="FWZT01000026">
    <property type="protein sequence ID" value="SMF71099.1"/>
    <property type="molecule type" value="Genomic_DNA"/>
</dbReference>
<keyword evidence="1" id="KW-0175">Coiled coil</keyword>
<evidence type="ECO:0000256" key="1">
    <source>
        <dbReference type="SAM" id="Coils"/>
    </source>
</evidence>
<gene>
    <name evidence="3" type="ORF">SAMN06296036_12628</name>
</gene>
<feature type="transmembrane region" description="Helical" evidence="2">
    <location>
        <begin position="180"/>
        <end position="198"/>
    </location>
</feature>
<keyword evidence="4" id="KW-1185">Reference proteome</keyword>
<evidence type="ECO:0000313" key="3">
    <source>
        <dbReference type="EMBL" id="SMF71099.1"/>
    </source>
</evidence>
<dbReference type="RefSeq" id="WP_132324293.1">
    <property type="nucleotide sequence ID" value="NZ_FWZT01000026.1"/>
</dbReference>
<accession>A0A1Y6CRP2</accession>
<evidence type="ECO:0000313" key="4">
    <source>
        <dbReference type="Proteomes" id="UP000192907"/>
    </source>
</evidence>
<keyword evidence="2" id="KW-0472">Membrane</keyword>
<organism evidence="3 4">
    <name type="scientific">Pseudobacteriovorax antillogorgiicola</name>
    <dbReference type="NCBI Taxonomy" id="1513793"/>
    <lineage>
        <taxon>Bacteria</taxon>
        <taxon>Pseudomonadati</taxon>
        <taxon>Bdellovibrionota</taxon>
        <taxon>Oligoflexia</taxon>
        <taxon>Oligoflexales</taxon>
        <taxon>Pseudobacteriovoracaceae</taxon>
        <taxon>Pseudobacteriovorax</taxon>
    </lineage>
</organism>
<dbReference type="Proteomes" id="UP000192907">
    <property type="component" value="Unassembled WGS sequence"/>
</dbReference>
<name>A0A1Y6CRP2_9BACT</name>
<evidence type="ECO:0000256" key="2">
    <source>
        <dbReference type="SAM" id="Phobius"/>
    </source>
</evidence>
<keyword evidence="2" id="KW-0812">Transmembrane</keyword>
<dbReference type="AlphaFoldDB" id="A0A1Y6CRP2"/>
<reference evidence="4" key="1">
    <citation type="submission" date="2017-04" db="EMBL/GenBank/DDBJ databases">
        <authorList>
            <person name="Varghese N."/>
            <person name="Submissions S."/>
        </authorList>
    </citation>
    <scope>NUCLEOTIDE SEQUENCE [LARGE SCALE GENOMIC DNA]</scope>
    <source>
        <strain evidence="4">RKEM611</strain>
    </source>
</reference>
<dbReference type="STRING" id="1513793.SAMN06296036_12628"/>
<proteinExistence type="predicted"/>
<protein>
    <submittedName>
        <fullName evidence="3">Uncharacterized protein</fullName>
    </submittedName>
</protein>
<feature type="coiled-coil region" evidence="1">
    <location>
        <begin position="310"/>
        <end position="337"/>
    </location>
</feature>
<sequence>MVKRSFKLVGVQWWLVLVLAVVWGAPIFGQTANRPKEKIPAEMLMQVRELDLAFQNLLRQECPQETCVYRGCVYQRHEVVTMQANRSLPGLSTGTRDQVKGNEPQYFLSRARCEYAYETSLSKDDVANLDRRLAAKLSKGILKVSMKAIPLPDAPRFAAEDLPSQSQTILEKFIEKHFDTGVLALLGLVTILILIWAFRRLGKDSLEDKLRYMQLKKEIESDSGKSEEKPEEQVSLDERISGLRSYFSEDPKRLQNIGRHWLEERNFEALAYTSHVLAKTDLAILPDDLDLIQAKIAFQNYMKREFTYDSVQLESHVKELENQVGTLSAQLDDRTELFHDFFQGSHGKGLADICQSLPADAAATILVLAPDELQREASAYLGENQTYGIALRYLRSPLFSEQDLGDAEQVIRSAMAGEAVQLAPRAHQVDFGVRLTIVEPLSQMMAKMSQDNRDRLWQDARAMNGNRLPNWAAGIFYPEMLDKLDDQQVKALCLECDAKRLAPWFASELDLTRQERLLEIVPESYGKALRSPVFQEMTFSGQTRDLGQALLKLAKRGDVNLDTIL</sequence>
<keyword evidence="2" id="KW-1133">Transmembrane helix</keyword>